<keyword evidence="1" id="KW-0472">Membrane</keyword>
<keyword evidence="1" id="KW-0812">Transmembrane</keyword>
<protein>
    <submittedName>
        <fullName evidence="2">Uncharacterized protein</fullName>
    </submittedName>
</protein>
<evidence type="ECO:0000256" key="1">
    <source>
        <dbReference type="SAM" id="Phobius"/>
    </source>
</evidence>
<dbReference type="AlphaFoldDB" id="A0A803PRU9"/>
<name>A0A803PRU9_CANSA</name>
<accession>A0A803PRU9</accession>
<evidence type="ECO:0000313" key="3">
    <source>
        <dbReference type="Proteomes" id="UP000596661"/>
    </source>
</evidence>
<proteinExistence type="predicted"/>
<keyword evidence="3" id="KW-1185">Reference proteome</keyword>
<reference evidence="2" key="2">
    <citation type="submission" date="2021-03" db="UniProtKB">
        <authorList>
            <consortium name="EnsemblPlants"/>
        </authorList>
    </citation>
    <scope>IDENTIFICATION</scope>
</reference>
<dbReference type="Gramene" id="evm.model.05.778">
    <property type="protein sequence ID" value="cds.evm.model.05.778"/>
    <property type="gene ID" value="evm.TU.05.778"/>
</dbReference>
<evidence type="ECO:0000313" key="2">
    <source>
        <dbReference type="EnsemblPlants" id="cds.evm.model.05.778"/>
    </source>
</evidence>
<dbReference type="EnsemblPlants" id="evm.model.05.778">
    <property type="protein sequence ID" value="cds.evm.model.05.778"/>
    <property type="gene ID" value="evm.TU.05.778"/>
</dbReference>
<sequence length="278" mass="31667">MKKGTTSSSSLPFQKLWKSFYKKLHPDFFATLHAIFIFDILLASFVKFAFRTQELRKITTSSVTSSIVEPFIAPKLDFTQPLFLPGVTITFEQGDLEFEIMTSKPHKSKTPYDPNITFEVELIESKVRAIGDYIGSILKTYGIEYKRNSWIRSVAASEFSCYPLERLTLEASEGTSGEATISRRPTATPEMVERCRLLLGLPYGLRSVEFLLNEVNLRSVDLLTKKEFTCDYKYSKYSSWQQVLISNDEETQDYVARVHNLQSTVPWEAEEGASSGRA</sequence>
<dbReference type="Proteomes" id="UP000596661">
    <property type="component" value="Chromosome 5"/>
</dbReference>
<reference evidence="2" key="1">
    <citation type="submission" date="2018-11" db="EMBL/GenBank/DDBJ databases">
        <authorList>
            <person name="Grassa J C."/>
        </authorList>
    </citation>
    <scope>NUCLEOTIDE SEQUENCE [LARGE SCALE GENOMIC DNA]</scope>
</reference>
<organism evidence="2 3">
    <name type="scientific">Cannabis sativa</name>
    <name type="common">Hemp</name>
    <name type="synonym">Marijuana</name>
    <dbReference type="NCBI Taxonomy" id="3483"/>
    <lineage>
        <taxon>Eukaryota</taxon>
        <taxon>Viridiplantae</taxon>
        <taxon>Streptophyta</taxon>
        <taxon>Embryophyta</taxon>
        <taxon>Tracheophyta</taxon>
        <taxon>Spermatophyta</taxon>
        <taxon>Magnoliopsida</taxon>
        <taxon>eudicotyledons</taxon>
        <taxon>Gunneridae</taxon>
        <taxon>Pentapetalae</taxon>
        <taxon>rosids</taxon>
        <taxon>fabids</taxon>
        <taxon>Rosales</taxon>
        <taxon>Cannabaceae</taxon>
        <taxon>Cannabis</taxon>
    </lineage>
</organism>
<dbReference type="EMBL" id="UZAU01000455">
    <property type="status" value="NOT_ANNOTATED_CDS"/>
    <property type="molecule type" value="Genomic_DNA"/>
</dbReference>
<feature type="transmembrane region" description="Helical" evidence="1">
    <location>
        <begin position="28"/>
        <end position="50"/>
    </location>
</feature>
<keyword evidence="1" id="KW-1133">Transmembrane helix</keyword>